<dbReference type="Gene3D" id="1.20.1260.10">
    <property type="match status" value="1"/>
</dbReference>
<dbReference type="InterPro" id="IPR012347">
    <property type="entry name" value="Ferritin-like"/>
</dbReference>
<sequence length="211" mass="22110">MTVGGATVDTGRRRLLGLSLGAIGMAVTGATLSACAPDEGSSDEPTEVDVGFLTDMSAHHSQALVLCQRVLGGDVGTPVTAAAAEVLQNQAIELGTMRAWLADWGQSTAPPETVMAWMHGGGGMPLAEMHGLASDAELAELSRLDGLEQGRYWLELMSAHHEGGVTMAEAAVDLASSEKVIRLAETQAAVQSFEIEQYRQLLDTTYALKTG</sequence>
<evidence type="ECO:0000313" key="3">
    <source>
        <dbReference type="Proteomes" id="UP000224915"/>
    </source>
</evidence>
<dbReference type="Proteomes" id="UP000224915">
    <property type="component" value="Unassembled WGS sequence"/>
</dbReference>
<feature type="domain" description="DUF305" evidence="1">
    <location>
        <begin position="49"/>
        <end position="202"/>
    </location>
</feature>
<evidence type="ECO:0000313" key="2">
    <source>
        <dbReference type="EMBL" id="PFG21073.1"/>
    </source>
</evidence>
<accession>A0A2A9D340</accession>
<dbReference type="InterPro" id="IPR005183">
    <property type="entry name" value="DUF305_CopM-like"/>
</dbReference>
<dbReference type="RefSeq" id="WP_245867111.1">
    <property type="nucleotide sequence ID" value="NZ_PDJD01000001.1"/>
</dbReference>
<keyword evidence="3" id="KW-1185">Reference proteome</keyword>
<dbReference type="PANTHER" id="PTHR36933:SF1">
    <property type="entry name" value="SLL0788 PROTEIN"/>
    <property type="match status" value="1"/>
</dbReference>
<dbReference type="Pfam" id="PF03713">
    <property type="entry name" value="DUF305"/>
    <property type="match status" value="1"/>
</dbReference>
<evidence type="ECO:0000259" key="1">
    <source>
        <dbReference type="Pfam" id="PF03713"/>
    </source>
</evidence>
<name>A0A2A9D340_9MICO</name>
<dbReference type="AlphaFoldDB" id="A0A2A9D340"/>
<gene>
    <name evidence="2" type="ORF">ATL40_2693</name>
</gene>
<protein>
    <submittedName>
        <fullName evidence="2">Uncharacterized protein (DUF305 family)</fullName>
    </submittedName>
</protein>
<reference evidence="2 3" key="1">
    <citation type="submission" date="2017-10" db="EMBL/GenBank/DDBJ databases">
        <title>Sequencing the genomes of 1000 actinobacteria strains.</title>
        <authorList>
            <person name="Klenk H.-P."/>
        </authorList>
    </citation>
    <scope>NUCLEOTIDE SEQUENCE [LARGE SCALE GENOMIC DNA]</scope>
    <source>
        <strain evidence="2 3">DSM 21801</strain>
    </source>
</reference>
<comment type="caution">
    <text evidence="2">The sequence shown here is derived from an EMBL/GenBank/DDBJ whole genome shotgun (WGS) entry which is preliminary data.</text>
</comment>
<proteinExistence type="predicted"/>
<dbReference type="PANTHER" id="PTHR36933">
    <property type="entry name" value="SLL0788 PROTEIN"/>
    <property type="match status" value="1"/>
</dbReference>
<dbReference type="EMBL" id="PDJD01000001">
    <property type="protein sequence ID" value="PFG21073.1"/>
    <property type="molecule type" value="Genomic_DNA"/>
</dbReference>
<organism evidence="2 3">
    <name type="scientific">Serinibacter salmoneus</name>
    <dbReference type="NCBI Taxonomy" id="556530"/>
    <lineage>
        <taxon>Bacteria</taxon>
        <taxon>Bacillati</taxon>
        <taxon>Actinomycetota</taxon>
        <taxon>Actinomycetes</taxon>
        <taxon>Micrococcales</taxon>
        <taxon>Beutenbergiaceae</taxon>
        <taxon>Serinibacter</taxon>
    </lineage>
</organism>